<protein>
    <submittedName>
        <fullName evidence="1">Retrovirus-related Pol polyprotein from transposon TNT 1-94</fullName>
    </submittedName>
</protein>
<dbReference type="EMBL" id="BKCJ010563752">
    <property type="protein sequence ID" value="GFB15400.1"/>
    <property type="molecule type" value="Genomic_DNA"/>
</dbReference>
<sequence>MGKSQKSCMYNNLPGLKAMNIKIMFVSWIKLSMGKNKPSKPIKSQLADYDVLYDKVPIFCDNTSAISISNNPVFHSRTKHIDIRVFNIRRQQMEETVHVTFNKDDEAISQSSIEGDAINFNENKSFLDDEFLEPRSEVTQCPGNSEYFPYIPAYENTTPSESPILQVICHP</sequence>
<evidence type="ECO:0000313" key="1">
    <source>
        <dbReference type="EMBL" id="GFB15400.1"/>
    </source>
</evidence>
<dbReference type="AlphaFoldDB" id="A0A699KWV9"/>
<organism evidence="1">
    <name type="scientific">Tanacetum cinerariifolium</name>
    <name type="common">Dalmatian daisy</name>
    <name type="synonym">Chrysanthemum cinerariifolium</name>
    <dbReference type="NCBI Taxonomy" id="118510"/>
    <lineage>
        <taxon>Eukaryota</taxon>
        <taxon>Viridiplantae</taxon>
        <taxon>Streptophyta</taxon>
        <taxon>Embryophyta</taxon>
        <taxon>Tracheophyta</taxon>
        <taxon>Spermatophyta</taxon>
        <taxon>Magnoliopsida</taxon>
        <taxon>eudicotyledons</taxon>
        <taxon>Gunneridae</taxon>
        <taxon>Pentapetalae</taxon>
        <taxon>asterids</taxon>
        <taxon>campanulids</taxon>
        <taxon>Asterales</taxon>
        <taxon>Asteraceae</taxon>
        <taxon>Asteroideae</taxon>
        <taxon>Anthemideae</taxon>
        <taxon>Anthemidinae</taxon>
        <taxon>Tanacetum</taxon>
    </lineage>
</organism>
<reference evidence="1" key="1">
    <citation type="journal article" date="2019" name="Sci. Rep.">
        <title>Draft genome of Tanacetum cinerariifolium, the natural source of mosquito coil.</title>
        <authorList>
            <person name="Yamashiro T."/>
            <person name="Shiraishi A."/>
            <person name="Satake H."/>
            <person name="Nakayama K."/>
        </authorList>
    </citation>
    <scope>NUCLEOTIDE SEQUENCE</scope>
</reference>
<name>A0A699KWV9_TANCI</name>
<proteinExistence type="predicted"/>
<gene>
    <name evidence="1" type="ORF">Tci_687371</name>
</gene>
<comment type="caution">
    <text evidence="1">The sequence shown here is derived from an EMBL/GenBank/DDBJ whole genome shotgun (WGS) entry which is preliminary data.</text>
</comment>
<dbReference type="CDD" id="cd09272">
    <property type="entry name" value="RNase_HI_RT_Ty1"/>
    <property type="match status" value="1"/>
</dbReference>
<accession>A0A699KWV9</accession>